<name>A0ABW9GFH8_9MICO</name>
<evidence type="ECO:0000256" key="1">
    <source>
        <dbReference type="ARBA" id="ARBA00022512"/>
    </source>
</evidence>
<keyword evidence="6" id="KW-1133">Transmembrane helix</keyword>
<keyword evidence="3 7" id="KW-0732">Signal</keyword>
<feature type="compositionally biased region" description="Gly residues" evidence="5">
    <location>
        <begin position="1450"/>
        <end position="1465"/>
    </location>
</feature>
<feature type="domain" description="LTD" evidence="9">
    <location>
        <begin position="27"/>
        <end position="172"/>
    </location>
</feature>
<feature type="region of interest" description="Disordered" evidence="5">
    <location>
        <begin position="1430"/>
        <end position="1483"/>
    </location>
</feature>
<feature type="compositionally biased region" description="Pro residues" evidence="5">
    <location>
        <begin position="238"/>
        <end position="261"/>
    </location>
</feature>
<dbReference type="InterPro" id="IPR001322">
    <property type="entry name" value="Lamin_tail_dom"/>
</dbReference>
<evidence type="ECO:0000256" key="3">
    <source>
        <dbReference type="ARBA" id="ARBA00022729"/>
    </source>
</evidence>
<proteinExistence type="predicted"/>
<dbReference type="InterPro" id="IPR051918">
    <property type="entry name" value="STPP_CPPED1"/>
</dbReference>
<evidence type="ECO:0000256" key="4">
    <source>
        <dbReference type="ARBA" id="ARBA00023088"/>
    </source>
</evidence>
<dbReference type="PIRSF" id="PIRSF036444">
    <property type="entry name" value="Pesterase_YvnB"/>
    <property type="match status" value="1"/>
</dbReference>
<comment type="caution">
    <text evidence="10">The sequence shown here is derived from an EMBL/GenBank/DDBJ whole genome shotgun (WGS) entry which is preliminary data.</text>
</comment>
<evidence type="ECO:0000256" key="5">
    <source>
        <dbReference type="SAM" id="MobiDB-lite"/>
    </source>
</evidence>
<dbReference type="InterPro" id="IPR029052">
    <property type="entry name" value="Metallo-depent_PP-like"/>
</dbReference>
<keyword evidence="6" id="KW-0812">Transmembrane</keyword>
<protein>
    <submittedName>
        <fullName evidence="10">Metallophosphoesterase</fullName>
    </submittedName>
</protein>
<evidence type="ECO:0000313" key="10">
    <source>
        <dbReference type="EMBL" id="MFM2720144.1"/>
    </source>
</evidence>
<dbReference type="Gene3D" id="3.60.21.10">
    <property type="match status" value="1"/>
</dbReference>
<feature type="domain" description="Gram-positive cocci surface proteins LPxTG" evidence="8">
    <location>
        <begin position="1484"/>
        <end position="1518"/>
    </location>
</feature>
<dbReference type="PANTHER" id="PTHR43143:SF5">
    <property type="entry name" value="SECRETED PROTEIN"/>
    <property type="match status" value="1"/>
</dbReference>
<evidence type="ECO:0000259" key="9">
    <source>
        <dbReference type="PROSITE" id="PS51841"/>
    </source>
</evidence>
<evidence type="ECO:0000256" key="7">
    <source>
        <dbReference type="SAM" id="SignalP"/>
    </source>
</evidence>
<dbReference type="InterPro" id="IPR004843">
    <property type="entry name" value="Calcineurin-like_PHP"/>
</dbReference>
<gene>
    <name evidence="10" type="ORF">P5G46_06480</name>
</gene>
<feature type="domain" description="LTD" evidence="9">
    <location>
        <begin position="258"/>
        <end position="423"/>
    </location>
</feature>
<accession>A0ABW9GFH8</accession>
<feature type="signal peptide" evidence="7">
    <location>
        <begin position="1"/>
        <end position="32"/>
    </location>
</feature>
<dbReference type="PROSITE" id="PS51841">
    <property type="entry name" value="LTD"/>
    <property type="match status" value="2"/>
</dbReference>
<reference evidence="10 11" key="1">
    <citation type="submission" date="2023-03" db="EMBL/GenBank/DDBJ databases">
        <title>MT1 and MT2 Draft Genomes of Novel Species.</title>
        <authorList>
            <person name="Venkateswaran K."/>
        </authorList>
    </citation>
    <scope>NUCLEOTIDE SEQUENCE [LARGE SCALE GENOMIC DNA]</scope>
    <source>
        <strain evidence="10 11">IF8SW-P5</strain>
    </source>
</reference>
<feature type="chain" id="PRO_5047189294" evidence="7">
    <location>
        <begin position="33"/>
        <end position="1518"/>
    </location>
</feature>
<dbReference type="InterPro" id="IPR011401">
    <property type="entry name" value="Pesterase_YvnB"/>
</dbReference>
<dbReference type="RefSeq" id="WP_408905242.1">
    <property type="nucleotide sequence ID" value="NZ_JAROCE010000001.1"/>
</dbReference>
<dbReference type="SUPFAM" id="SSF56300">
    <property type="entry name" value="Metallo-dependent phosphatases"/>
    <property type="match status" value="1"/>
</dbReference>
<organism evidence="10 11">
    <name type="scientific">Microbacterium mcarthurae</name>
    <dbReference type="NCBI Taxonomy" id="3035918"/>
    <lineage>
        <taxon>Bacteria</taxon>
        <taxon>Bacillati</taxon>
        <taxon>Actinomycetota</taxon>
        <taxon>Actinomycetes</taxon>
        <taxon>Micrococcales</taxon>
        <taxon>Microbacteriaceae</taxon>
        <taxon>Microbacterium</taxon>
    </lineage>
</organism>
<feature type="compositionally biased region" description="Acidic residues" evidence="5">
    <location>
        <begin position="1432"/>
        <end position="1449"/>
    </location>
</feature>
<keyword evidence="2" id="KW-0964">Secreted</keyword>
<dbReference type="PANTHER" id="PTHR43143">
    <property type="entry name" value="METALLOPHOSPHOESTERASE, CALCINEURIN SUPERFAMILY"/>
    <property type="match status" value="1"/>
</dbReference>
<evidence type="ECO:0000259" key="8">
    <source>
        <dbReference type="PROSITE" id="PS50847"/>
    </source>
</evidence>
<feature type="compositionally biased region" description="Low complexity" evidence="5">
    <location>
        <begin position="225"/>
        <end position="237"/>
    </location>
</feature>
<evidence type="ECO:0000313" key="11">
    <source>
        <dbReference type="Proteomes" id="UP001630303"/>
    </source>
</evidence>
<evidence type="ECO:0000256" key="2">
    <source>
        <dbReference type="ARBA" id="ARBA00022525"/>
    </source>
</evidence>
<dbReference type="Pfam" id="PF00149">
    <property type="entry name" value="Metallophos"/>
    <property type="match status" value="1"/>
</dbReference>
<evidence type="ECO:0000256" key="6">
    <source>
        <dbReference type="SAM" id="Phobius"/>
    </source>
</evidence>
<dbReference type="Proteomes" id="UP001630303">
    <property type="component" value="Unassembled WGS sequence"/>
</dbReference>
<keyword evidence="11" id="KW-1185">Reference proteome</keyword>
<feature type="region of interest" description="Disordered" evidence="5">
    <location>
        <begin position="204"/>
        <end position="271"/>
    </location>
</feature>
<keyword evidence="4" id="KW-0572">Peptidoglycan-anchor</keyword>
<keyword evidence="6" id="KW-0472">Membrane</keyword>
<keyword evidence="1" id="KW-0134">Cell wall</keyword>
<dbReference type="EMBL" id="JAROCE010000001">
    <property type="protein sequence ID" value="MFM2720144.1"/>
    <property type="molecule type" value="Genomic_DNA"/>
</dbReference>
<feature type="transmembrane region" description="Helical" evidence="6">
    <location>
        <begin position="1494"/>
        <end position="1511"/>
    </location>
</feature>
<sequence length="1518" mass="160699">MRSPRPRLLSAALATVLVAGGVPTLVAPAAHAAEASSRVVVTEILADTTGVDDFEYVEIHNISDAAVDLGASGITFAYSYDDSTDRTRDVALETEPLVLAAGETALLWVSYTSGSVNASAKSVAEFRAFHAVADDVQVVRLTGQPGIANGGNRGIRVVENGELTSWSHAPAGGFGVGLATHFRLAADTAQARLDVLGVNAAPTPGSVLPEQVGGSAPSPSPEPTSTPTSTPTVTPTPTSTPTPTATPTPTSTPVPTTPAPSPTATAPGEPLLAGAPLQITEVLPDSTNVGGSDGYEFIEVFNATDAPIDFSDYAIDYLYPVEGTVSRWPAVPSDVVIPARSALVFWIKNGANDALTAADFNRQFGTDLVAGVSLVEISSAGMANGSPRGLQVSTNTGYAVSTAFYNLDGRDDTQADRGIRYTATEDAGRQRIVDLAPATPGAAQSDQVAEEPVRTPVDTVAPTVTDRTPAEIVPGQDFVIDLALADDVQVRTATLELRNDVDAETLRVNLSDAGDGAFRHTVKAVDLTGKRWYAYTVTATDGVNTTTSPERRVNVAGTSDDPVRLNVTDGQFVRGETELVASGDAYPSPLSLSVDGKTVETTPSLEARPVFVFETTNVNYYFKNGVRIGDDVLAIFDKGTVGWETIATPVPLEYLERGGDVTASVWAGTKKAPEIDPDENNDDFEIRGMRLILPDGRTLTPAGYDDPTAVLRMGDSAGKLDFYDARFTVPEDAYSAVAHAWDTTARTDGPAEIAATDGEEVVTRTVRVDNTAPTVTSRIQDGTAYRGTIDIDAEVVDDGSGVAEVVARLDGAEIALPYQTSSVALAPGDHSLEIAATDTVGNATTWTATFETYAEQPAAGLLAPAEGAEVTAGDVTLQAKVEDPQGDTLDVAFLEGRRLDLADGDVTVQSGTVSDAASLDRTQPQTLSRAQVETLAAVDGLSDDVTSSEAFPYQLFEVAVDAADAGADVRSTWSGRANAGASVILSVQRPDGSGWDEVDRHVAAADDEAFDLDGVVGVDEYAVDGAVRMLVQHSEGFAAPDRSSRDTAVAPHNVDDVPRSEYDFTFGWESDTQYYNENEMAGEPYKHQEAIHSYFLDRRDELNLQYVIHTGDIVDDYDVIPQWERADVQYDRLDEAGLPYGVLAGNHDVGHDVGDYTNYGTYFGEDRFAQNPWYGGSYENNRGHYDLVSAGGIDFLMLYTGWLPDDASIAWMNDVLKRYPDRVAIVAQHEFILTTGGLGAIPQRVLDEVVAPNPNVRMVMSGHYHDAFLRTDAFDDDGDGVDDRTVYSMLFDYQGLPEGGLGYLRLLHFDNEGERMMVRTYSPSLDRYNSDEPSLLGPADDPYAQQEFELTYDQLGIQPIERTLGTDAFSAEVLGGTEIAAFADVASGTILSASWPLTEAGEYGWYVRSSDPYGAVDYSRVALFTVRAAPVEPEEPGEEQPGDGQEEPGDTGGGQGSGSGSGSSGAGSPAAGDAGSDDTGGGALAVTGANAGTLAPWALGALLLVAVGIVIRRRSRRS</sequence>
<dbReference type="PROSITE" id="PS50847">
    <property type="entry name" value="GRAM_POS_ANCHORING"/>
    <property type="match status" value="1"/>
</dbReference>
<dbReference type="InterPro" id="IPR019931">
    <property type="entry name" value="LPXTG_anchor"/>
</dbReference>